<feature type="signal peptide" evidence="1">
    <location>
        <begin position="1"/>
        <end position="24"/>
    </location>
</feature>
<protein>
    <submittedName>
        <fullName evidence="2">Uncharacterized protein</fullName>
    </submittedName>
</protein>
<reference evidence="2 3" key="1">
    <citation type="submission" date="2020-02" db="EMBL/GenBank/DDBJ databases">
        <authorList>
            <person name="Yang Z."/>
        </authorList>
    </citation>
    <scope>NUCLEOTIDE SEQUENCE [LARGE SCALE GENOMIC DNA]</scope>
    <source>
        <strain evidence="2 3">HX-7-9</strain>
    </source>
</reference>
<dbReference type="RefSeq" id="WP_163316734.1">
    <property type="nucleotide sequence ID" value="NZ_JAAGAA010000010.1"/>
</dbReference>
<evidence type="ECO:0000256" key="1">
    <source>
        <dbReference type="SAM" id="SignalP"/>
    </source>
</evidence>
<organism evidence="2 3">
    <name type="scientific">Crenobacter caeni</name>
    <dbReference type="NCBI Taxonomy" id="2705474"/>
    <lineage>
        <taxon>Bacteria</taxon>
        <taxon>Pseudomonadati</taxon>
        <taxon>Pseudomonadota</taxon>
        <taxon>Betaproteobacteria</taxon>
        <taxon>Neisseriales</taxon>
        <taxon>Neisseriaceae</taxon>
        <taxon>Crenobacter</taxon>
    </lineage>
</organism>
<name>A0A6B2KTT6_9NEIS</name>
<dbReference type="Proteomes" id="UP000482578">
    <property type="component" value="Unassembled WGS sequence"/>
</dbReference>
<keyword evidence="3" id="KW-1185">Reference proteome</keyword>
<dbReference type="AlphaFoldDB" id="A0A6B2KTT6"/>
<proteinExistence type="predicted"/>
<sequence length="255" mass="27816">MSVFHHVVRSALLLSTLLPTAAQAETPWEFRITPYAWFAGIKGDVSTLPGAPRVPIEVSPSDALSATDAAFMGLFEARRGPHGGFLDYLYVNVSADKTVLGPPVSLGLDASSKSWLTSAGYSYRFYDTGQAYAEVLAGIRHWKVDTTLDFDGGRGVLAGRNIHHRESWLDPLLGVRGTTQLGASSFFVSGMLAAGGWLGGGSDHFYDTSALLGYQWSKQFSTALGYRLFDVKYEEDGFYYDVRQQGWLLGAAFSF</sequence>
<gene>
    <name evidence="2" type="ORF">GZH52_12235</name>
</gene>
<accession>A0A6B2KTT6</accession>
<feature type="chain" id="PRO_5025584956" evidence="1">
    <location>
        <begin position="25"/>
        <end position="255"/>
    </location>
</feature>
<dbReference type="EMBL" id="JAAGAA010000010">
    <property type="protein sequence ID" value="NDV13551.1"/>
    <property type="molecule type" value="Genomic_DNA"/>
</dbReference>
<keyword evidence="1" id="KW-0732">Signal</keyword>
<evidence type="ECO:0000313" key="3">
    <source>
        <dbReference type="Proteomes" id="UP000482578"/>
    </source>
</evidence>
<evidence type="ECO:0000313" key="2">
    <source>
        <dbReference type="EMBL" id="NDV13551.1"/>
    </source>
</evidence>
<comment type="caution">
    <text evidence="2">The sequence shown here is derived from an EMBL/GenBank/DDBJ whole genome shotgun (WGS) entry which is preliminary data.</text>
</comment>